<dbReference type="InterPro" id="IPR007710">
    <property type="entry name" value="Nucleoside_deoxyribTrfase"/>
</dbReference>
<sequence length="158" mass="18023">MTRTRTVYFGAGWFNEKQTKAYDAAMAALKENPTIDLEHSYVPLQNQYKGIRVDEHPEYLHDKEWASATYTNDLIGIKTSDIMLGVYLPEEEDVGLGMELGYAMSQGKYVLLVIPDEDFGKPINLMSWGVCDNAIKISELKNFNFNKPRFGFYEGAVY</sequence>
<dbReference type="EMBL" id="JBBVUL010000010">
    <property type="protein sequence ID" value="MEL0565479.1"/>
    <property type="molecule type" value="Genomic_DNA"/>
</dbReference>
<dbReference type="RefSeq" id="WP_006585312.1">
    <property type="nucleotide sequence ID" value="NZ_CATOUV010000001.1"/>
</dbReference>
<dbReference type="KEGG" id="lje:BUE77_01210"/>
<comment type="caution">
    <text evidence="1">The sequence shown here is derived from an EMBL/GenBank/DDBJ whole genome shotgun (WGS) entry which is preliminary data.</text>
</comment>
<dbReference type="Pfam" id="PF05014">
    <property type="entry name" value="Nuc_deoxyrib_tr"/>
    <property type="match status" value="1"/>
</dbReference>
<evidence type="ECO:0000313" key="1">
    <source>
        <dbReference type="EMBL" id="KAA9321958.1"/>
    </source>
</evidence>
<dbReference type="OrthoDB" id="2313111at2"/>
<evidence type="ECO:0000313" key="2">
    <source>
        <dbReference type="EMBL" id="MEL0565479.1"/>
    </source>
</evidence>
<dbReference type="EMBL" id="VYWW01000024">
    <property type="protein sequence ID" value="KAA9321958.1"/>
    <property type="molecule type" value="Genomic_DNA"/>
</dbReference>
<dbReference type="GO" id="GO:0016740">
    <property type="term" value="F:transferase activity"/>
    <property type="evidence" value="ECO:0007669"/>
    <property type="project" value="UniProtKB-KW"/>
</dbReference>
<keyword evidence="1" id="KW-0808">Transferase</keyword>
<evidence type="ECO:0000313" key="3">
    <source>
        <dbReference type="Proteomes" id="UP000327236"/>
    </source>
</evidence>
<reference evidence="2 4" key="2">
    <citation type="submission" date="2024-04" db="EMBL/GenBank/DDBJ databases">
        <title>Three lactobacilli isolated from voided urine samples from females with type 2 diabetes.</title>
        <authorList>
            <person name="Kula A."/>
            <person name="Stegman N."/>
            <person name="Putonti C."/>
        </authorList>
    </citation>
    <scope>NUCLEOTIDE SEQUENCE [LARGE SCALE GENOMIC DNA]</scope>
    <source>
        <strain evidence="2 4">1855</strain>
    </source>
</reference>
<dbReference type="Proteomes" id="UP000327236">
    <property type="component" value="Unassembled WGS sequence"/>
</dbReference>
<dbReference type="Proteomes" id="UP001385848">
    <property type="component" value="Unassembled WGS sequence"/>
</dbReference>
<dbReference type="Gene3D" id="3.40.50.450">
    <property type="match status" value="1"/>
</dbReference>
<accession>A0A5N1I9H3</accession>
<evidence type="ECO:0000313" key="4">
    <source>
        <dbReference type="Proteomes" id="UP001385848"/>
    </source>
</evidence>
<dbReference type="GeneID" id="31742317"/>
<proteinExistence type="predicted"/>
<protein>
    <submittedName>
        <fullName evidence="1">Nucleoside 2-deoxyribosyltransferase</fullName>
    </submittedName>
</protein>
<gene>
    <name evidence="2" type="ORF">AAC431_06020</name>
    <name evidence="1" type="ORF">F6H94_05935</name>
</gene>
<organism evidence="1 3">
    <name type="scientific">Lactobacillus jensenii</name>
    <dbReference type="NCBI Taxonomy" id="109790"/>
    <lineage>
        <taxon>Bacteria</taxon>
        <taxon>Bacillati</taxon>
        <taxon>Bacillota</taxon>
        <taxon>Bacilli</taxon>
        <taxon>Lactobacillales</taxon>
        <taxon>Lactobacillaceae</taxon>
        <taxon>Lactobacillus</taxon>
    </lineage>
</organism>
<dbReference type="SUPFAM" id="SSF52309">
    <property type="entry name" value="N-(deoxy)ribosyltransferase-like"/>
    <property type="match status" value="1"/>
</dbReference>
<reference evidence="1 3" key="1">
    <citation type="submission" date="2019-09" db="EMBL/GenBank/DDBJ databases">
        <title>Draft genome sequence assemblies of isolates from the urinary tract.</title>
        <authorList>
            <person name="Mores C.R."/>
            <person name="Putonti C."/>
            <person name="Wolfe A.J."/>
        </authorList>
    </citation>
    <scope>NUCLEOTIDE SEQUENCE [LARGE SCALE GENOMIC DNA]</scope>
    <source>
        <strain evidence="1 3">UMB246</strain>
    </source>
</reference>
<keyword evidence="4" id="KW-1185">Reference proteome</keyword>
<dbReference type="AlphaFoldDB" id="A0A5N1I9H3"/>
<name>A0A5N1I9H3_LACJE</name>